<gene>
    <name evidence="3" type="primary">ORF314</name>
</gene>
<accession>Q58KF3</accession>
<reference evidence="3" key="1">
    <citation type="journal article" date="2005" name="Appl. Environ. Microbiol.">
        <title>Isolation, Sequence Analysis, and Comparison of Two Plasmids (28 and 29 Kilobases) from the Biomining Bacterium Leptospirillum ferrooxidans ATCC 49879.</title>
        <authorList>
            <person name="Coram N.J."/>
            <person name="van Zyl L.J."/>
            <person name="Rawlings D.E."/>
        </authorList>
    </citation>
    <scope>NUCLEOTIDE SEQUENCE</scope>
    <source>
        <strain evidence="3">ATCC 49879</strain>
        <plasmid evidence="3">p49879.1</plasmid>
    </source>
</reference>
<dbReference type="Pfam" id="PF18676">
    <property type="entry name" value="MBG_2"/>
    <property type="match status" value="1"/>
</dbReference>
<feature type="domain" description="MBG" evidence="2">
    <location>
        <begin position="153"/>
        <end position="231"/>
    </location>
</feature>
<keyword evidence="3" id="KW-0614">Plasmid</keyword>
<dbReference type="AlphaFoldDB" id="Q58KF3"/>
<evidence type="ECO:0000256" key="1">
    <source>
        <dbReference type="SAM" id="MobiDB-lite"/>
    </source>
</evidence>
<feature type="region of interest" description="Disordered" evidence="1">
    <location>
        <begin position="266"/>
        <end position="314"/>
    </location>
</feature>
<name>Q58KF3_9BACT</name>
<evidence type="ECO:0000259" key="2">
    <source>
        <dbReference type="Pfam" id="PF18676"/>
    </source>
</evidence>
<geneLocation type="plasmid" evidence="3">
    <name>p49879.1</name>
</geneLocation>
<organism evidence="3">
    <name type="scientific">Leptospirillum ferrooxidans</name>
    <dbReference type="NCBI Taxonomy" id="180"/>
    <lineage>
        <taxon>Bacteria</taxon>
        <taxon>Pseudomonadati</taxon>
        <taxon>Nitrospirota</taxon>
        <taxon>Nitrospiria</taxon>
        <taxon>Nitrospirales</taxon>
        <taxon>Nitrospiraceae</taxon>
        <taxon>Leptospirillum</taxon>
    </lineage>
</organism>
<dbReference type="RefSeq" id="WP_011264512.1">
    <property type="nucleotide sequence ID" value="NC_006907.1"/>
</dbReference>
<proteinExistence type="predicted"/>
<dbReference type="Gene3D" id="3.30.160.710">
    <property type="match status" value="1"/>
</dbReference>
<dbReference type="EMBL" id="AY941098">
    <property type="protein sequence ID" value="AAX36055.1"/>
    <property type="molecule type" value="Genomic_DNA"/>
</dbReference>
<evidence type="ECO:0000313" key="3">
    <source>
        <dbReference type="EMBL" id="AAX36055.1"/>
    </source>
</evidence>
<sequence>MFPEYRQQILETLAISPGGPPQTSAEFNTWDSSTGAFRFPATSAPWVMGTVYPNGGTTGIAAPILVSDMGTAAVTAKNASMIYSGSAYAIGSNDTVSGATLAGTVADSTSSVNASPSPYTITPVVSALSSPSQTDAGFFSYTKGSLTITKAPLTVTASPSSMIYGSQVPALTGTVTGFVGGQTLASDGGTATWTTTATASNSVGSYGVTGGITLGSPYSGDYMITNAPGNATALTIPVAPTVDNPVLQTVGNNQSIAALPEISSVTTANDSSSPSTPTSITSSTLSETGNSSLKVIQPAEPGGGEILSVEKVTK</sequence>
<feature type="compositionally biased region" description="Low complexity" evidence="1">
    <location>
        <begin position="266"/>
        <end position="288"/>
    </location>
</feature>
<dbReference type="InterPro" id="IPR041286">
    <property type="entry name" value="MBG_2"/>
</dbReference>
<protein>
    <submittedName>
        <fullName evidence="3">ORF314</fullName>
    </submittedName>
</protein>